<dbReference type="Gene3D" id="3.30.300.20">
    <property type="match status" value="1"/>
</dbReference>
<sequence>MLNHIIHQDVSTLQLKHLFFILNPMTSTVIYTGELRTQMTHLQSGTVVETDAPVDNNGKGERFSPTDIVATALASCMLTIIGIAARTHGFSIDGTSCDVEKIMAANPRRIGAVHIKMRFPEDQSYDEKTRAIIEKAALTCPVIESLHPDCKKEVSFIWP</sequence>
<protein>
    <submittedName>
        <fullName evidence="1">OsmC family protein</fullName>
    </submittedName>
</protein>
<keyword evidence="2" id="KW-1185">Reference proteome</keyword>
<dbReference type="InterPro" id="IPR036102">
    <property type="entry name" value="OsmC/Ohrsf"/>
</dbReference>
<organism evidence="1 2">
    <name type="scientific">Rurimicrobium arvi</name>
    <dbReference type="NCBI Taxonomy" id="2049916"/>
    <lineage>
        <taxon>Bacteria</taxon>
        <taxon>Pseudomonadati</taxon>
        <taxon>Bacteroidota</taxon>
        <taxon>Chitinophagia</taxon>
        <taxon>Chitinophagales</taxon>
        <taxon>Chitinophagaceae</taxon>
        <taxon>Rurimicrobium</taxon>
    </lineage>
</organism>
<dbReference type="InterPro" id="IPR015946">
    <property type="entry name" value="KH_dom-like_a/b"/>
</dbReference>
<dbReference type="SUPFAM" id="SSF82784">
    <property type="entry name" value="OsmC-like"/>
    <property type="match status" value="1"/>
</dbReference>
<dbReference type="Proteomes" id="UP001501410">
    <property type="component" value="Unassembled WGS sequence"/>
</dbReference>
<dbReference type="InterPro" id="IPR003718">
    <property type="entry name" value="OsmC/Ohr_fam"/>
</dbReference>
<reference evidence="2" key="1">
    <citation type="journal article" date="2019" name="Int. J. Syst. Evol. Microbiol.">
        <title>The Global Catalogue of Microorganisms (GCM) 10K type strain sequencing project: providing services to taxonomists for standard genome sequencing and annotation.</title>
        <authorList>
            <consortium name="The Broad Institute Genomics Platform"/>
            <consortium name="The Broad Institute Genome Sequencing Center for Infectious Disease"/>
            <person name="Wu L."/>
            <person name="Ma J."/>
        </authorList>
    </citation>
    <scope>NUCLEOTIDE SEQUENCE [LARGE SCALE GENOMIC DNA]</scope>
    <source>
        <strain evidence="2">JCM 31921</strain>
    </source>
</reference>
<evidence type="ECO:0000313" key="1">
    <source>
        <dbReference type="EMBL" id="GAA4448389.1"/>
    </source>
</evidence>
<dbReference type="EMBL" id="BAABEZ010000001">
    <property type="protein sequence ID" value="GAA4448389.1"/>
    <property type="molecule type" value="Genomic_DNA"/>
</dbReference>
<gene>
    <name evidence="1" type="ORF">GCM10023092_00850</name>
</gene>
<dbReference type="Pfam" id="PF02566">
    <property type="entry name" value="OsmC"/>
    <property type="match status" value="1"/>
</dbReference>
<accession>A0ABP8MF15</accession>
<evidence type="ECO:0000313" key="2">
    <source>
        <dbReference type="Proteomes" id="UP001501410"/>
    </source>
</evidence>
<dbReference type="PANTHER" id="PTHR39624">
    <property type="entry name" value="PROTEIN INVOLVED IN RIMO-MEDIATED BETA-METHYLTHIOLATION OF RIBOSOMAL PROTEIN S12 YCAO"/>
    <property type="match status" value="1"/>
</dbReference>
<proteinExistence type="predicted"/>
<dbReference type="PANTHER" id="PTHR39624:SF2">
    <property type="entry name" value="OSMC-LIKE PROTEIN"/>
    <property type="match status" value="1"/>
</dbReference>
<name>A0ABP8MF15_9BACT</name>
<comment type="caution">
    <text evidence="1">The sequence shown here is derived from an EMBL/GenBank/DDBJ whole genome shotgun (WGS) entry which is preliminary data.</text>
</comment>